<name>A0A7J6N7H8_PEROL</name>
<feature type="compositionally biased region" description="Basic and acidic residues" evidence="1">
    <location>
        <begin position="116"/>
        <end position="130"/>
    </location>
</feature>
<evidence type="ECO:0000313" key="3">
    <source>
        <dbReference type="Proteomes" id="UP000541610"/>
    </source>
</evidence>
<protein>
    <submittedName>
        <fullName evidence="2">Uncharacterized protein</fullName>
    </submittedName>
</protein>
<dbReference type="AlphaFoldDB" id="A0A7J6N7H8"/>
<proteinExistence type="predicted"/>
<sequence length="140" mass="15250">VRNWQGLEYIQALFSPLGRPRDLQWITSSGSCQNPSGAGISNGGAMRGPAAADFIGGQSEGGTGYYFEPWPKGRPLIRTSSPRCAKILRTVASGYAWMTKEFQGIPISGDWQDVGCRDKFLPSNDPDSRKRQPPTEGEIS</sequence>
<evidence type="ECO:0000313" key="2">
    <source>
        <dbReference type="EMBL" id="KAF4679477.1"/>
    </source>
</evidence>
<feature type="region of interest" description="Disordered" evidence="1">
    <location>
        <begin position="116"/>
        <end position="140"/>
    </location>
</feature>
<organism evidence="2 3">
    <name type="scientific">Perkinsus olseni</name>
    <name type="common">Perkinsus atlanticus</name>
    <dbReference type="NCBI Taxonomy" id="32597"/>
    <lineage>
        <taxon>Eukaryota</taxon>
        <taxon>Sar</taxon>
        <taxon>Alveolata</taxon>
        <taxon>Perkinsozoa</taxon>
        <taxon>Perkinsea</taxon>
        <taxon>Perkinsida</taxon>
        <taxon>Perkinsidae</taxon>
        <taxon>Perkinsus</taxon>
    </lineage>
</organism>
<feature type="non-terminal residue" evidence="2">
    <location>
        <position position="140"/>
    </location>
</feature>
<accession>A0A7J6N7H8</accession>
<dbReference type="Proteomes" id="UP000541610">
    <property type="component" value="Unassembled WGS sequence"/>
</dbReference>
<evidence type="ECO:0000256" key="1">
    <source>
        <dbReference type="SAM" id="MobiDB-lite"/>
    </source>
</evidence>
<reference evidence="2 3" key="1">
    <citation type="submission" date="2020-04" db="EMBL/GenBank/DDBJ databases">
        <title>Perkinsus olseni comparative genomics.</title>
        <authorList>
            <person name="Bogema D.R."/>
        </authorList>
    </citation>
    <scope>NUCLEOTIDE SEQUENCE [LARGE SCALE GENOMIC DNA]</scope>
    <source>
        <strain evidence="2">00978-12</strain>
    </source>
</reference>
<comment type="caution">
    <text evidence="2">The sequence shown here is derived from an EMBL/GenBank/DDBJ whole genome shotgun (WGS) entry which is preliminary data.</text>
</comment>
<gene>
    <name evidence="2" type="ORF">FOZ60_015035</name>
</gene>
<dbReference type="EMBL" id="JABANP010000730">
    <property type="protein sequence ID" value="KAF4679477.1"/>
    <property type="molecule type" value="Genomic_DNA"/>
</dbReference>